<evidence type="ECO:0000256" key="6">
    <source>
        <dbReference type="ARBA" id="ARBA00022723"/>
    </source>
</evidence>
<proteinExistence type="inferred from homology"/>
<dbReference type="PANTHER" id="PTHR43690">
    <property type="entry name" value="NARDILYSIN"/>
    <property type="match status" value="1"/>
</dbReference>
<reference evidence="18 19" key="1">
    <citation type="submission" date="2018-08" db="EMBL/GenBank/DDBJ databases">
        <title>Recombination of ecologically and evolutionarily significant loci maintains genetic cohesion in the Pseudomonas syringae species complex.</title>
        <authorList>
            <person name="Dillon M."/>
            <person name="Thakur S."/>
            <person name="Almeida R.N.D."/>
            <person name="Weir B.S."/>
            <person name="Guttman D.S."/>
        </authorList>
    </citation>
    <scope>NUCLEOTIDE SEQUENCE [LARGE SCALE GENOMIC DNA]</scope>
    <source>
        <strain evidence="18 19">ICMP 3353</strain>
    </source>
</reference>
<evidence type="ECO:0000256" key="13">
    <source>
        <dbReference type="RuleBase" id="RU004447"/>
    </source>
</evidence>
<dbReference type="GO" id="GO:0006508">
    <property type="term" value="P:proteolysis"/>
    <property type="evidence" value="ECO:0007669"/>
    <property type="project" value="UniProtKB-KW"/>
</dbReference>
<keyword evidence="9" id="KW-0884">PQQ biosynthesis</keyword>
<dbReference type="GO" id="GO:0004222">
    <property type="term" value="F:metalloendopeptidase activity"/>
    <property type="evidence" value="ECO:0007669"/>
    <property type="project" value="InterPro"/>
</dbReference>
<keyword evidence="10" id="KW-0482">Metalloprotease</keyword>
<dbReference type="GO" id="GO:0008270">
    <property type="term" value="F:zinc ion binding"/>
    <property type="evidence" value="ECO:0007669"/>
    <property type="project" value="InterPro"/>
</dbReference>
<keyword evidence="5" id="KW-0645">Protease</keyword>
<dbReference type="InterPro" id="IPR011765">
    <property type="entry name" value="Pept_M16_N"/>
</dbReference>
<dbReference type="PROSITE" id="PS00143">
    <property type="entry name" value="INSULINASE"/>
    <property type="match status" value="1"/>
</dbReference>
<evidence type="ECO:0000256" key="1">
    <source>
        <dbReference type="ARBA" id="ARBA00001947"/>
    </source>
</evidence>
<sequence length="791" mass="86957">MPDTQRLTLPNGLNVVLCHAPRLKRCAASLRVAAGSHDVPQAWPGLAHFLEHLFFLGTERFAAGENLMAFVQRHGGQINASTRERTTDFFFELPPRAFAQGLERLCDMLAHPRLALPDQFREREVLHAEFIAWTQDAKAREQIRLLAPINSQHPLRAFHAGNRYSLAVPNPAFQQALQGFYQRFYQAGQMTLCLSGPQPLAELQALAAEHGSAFNSAGKVTQQAPVALLDTQQVRHTAFESTGRHLLFACEGLPAKAEEAVAFFCHWLMDAQPGGLVAELLEQGLIDSLTASPLYQFDGQLLLDIDCAGTKPATSVSIAALFFDWLAFFKNQWSALVEEYRRLQQRRLQACGALEMAHHFCRDTPADLGERGALALSVLLDQLSPETLVPPLPVDKLACGQVEWRLPAANPFLQPVAVCEQAVASPMIYSEALPCDNGEGAIFLRWQLPSAQPEVWRMLNGGLHNLGEQARQAGVAVSFSAYGNYWQLRLTGLHEPMAAILERALDLLQHPGSKTLARQGQADDQPALMPIRQLLKVLPDHFLSSEPGQRIDDLQALWRSSRWTGLVTGLPSQSRSRLNSVLQAMPGLAEQQALAAPSTRPGKRWQTQTCGSPEDAVLLFCTTPDSSVAHEAGWRLLAHLIQAPFYQRLRVELQLGYAVFSGLRQIAGRSGLLFGVQSPASSAEQLVGHIETFIDELPELIQSADLPGLRQTLAEQFDQAAMPNEQAAELLWQACLYGQAGNPFEQLPQTLLHLEKHSLLAVADQLKAAKGGWLILANRPVPAAWTGNSAL</sequence>
<comment type="caution">
    <text evidence="18">The sequence shown here is derived from an EMBL/GenBank/DDBJ whole genome shotgun (WGS) entry which is preliminary data.</text>
</comment>
<dbReference type="Pfam" id="PF22456">
    <property type="entry name" value="PqqF-like_C_4"/>
    <property type="match status" value="1"/>
</dbReference>
<feature type="domain" description="Peptidase M16 C-terminal" evidence="15">
    <location>
        <begin position="175"/>
        <end position="332"/>
    </location>
</feature>
<dbReference type="SUPFAM" id="SSF63411">
    <property type="entry name" value="LuxS/MPP-like metallohydrolase"/>
    <property type="match status" value="2"/>
</dbReference>
<dbReference type="Gene3D" id="3.30.830.10">
    <property type="entry name" value="Metalloenzyme, LuxS/M16 peptidase-like"/>
    <property type="match status" value="2"/>
</dbReference>
<evidence type="ECO:0000313" key="18">
    <source>
        <dbReference type="EMBL" id="RMQ42941.1"/>
    </source>
</evidence>
<comment type="function">
    <text evidence="11">Required for coenzyme pyrroloquinoline quinone (PQQ) biosynthesis. It is thought that this protein is a protease that cleaves peptides bond in a small peptide (gene pqqA), providing the glutamate and tyrosine residues which are necessary for the synthesis of PQQ.</text>
</comment>
<evidence type="ECO:0000256" key="8">
    <source>
        <dbReference type="ARBA" id="ARBA00022833"/>
    </source>
</evidence>
<evidence type="ECO:0000256" key="7">
    <source>
        <dbReference type="ARBA" id="ARBA00022801"/>
    </source>
</evidence>
<evidence type="ECO:0000256" key="12">
    <source>
        <dbReference type="ARBA" id="ARBA00030977"/>
    </source>
</evidence>
<evidence type="ECO:0000259" key="14">
    <source>
        <dbReference type="Pfam" id="PF00675"/>
    </source>
</evidence>
<evidence type="ECO:0000313" key="19">
    <source>
        <dbReference type="Proteomes" id="UP000277236"/>
    </source>
</evidence>
<evidence type="ECO:0000256" key="9">
    <source>
        <dbReference type="ARBA" id="ARBA00022905"/>
    </source>
</evidence>
<dbReference type="RefSeq" id="WP_122317450.1">
    <property type="nucleotide sequence ID" value="NZ_RBRE01000075.1"/>
</dbReference>
<evidence type="ECO:0000256" key="5">
    <source>
        <dbReference type="ARBA" id="ARBA00022670"/>
    </source>
</evidence>
<dbReference type="InterPro" id="IPR054734">
    <property type="entry name" value="PqqF-like_C_4"/>
</dbReference>
<dbReference type="Proteomes" id="UP000277236">
    <property type="component" value="Unassembled WGS sequence"/>
</dbReference>
<dbReference type="InterPro" id="IPR011249">
    <property type="entry name" value="Metalloenz_LuxS/M16"/>
</dbReference>
<dbReference type="Pfam" id="PF22455">
    <property type="entry name" value="PqqF_C_3"/>
    <property type="match status" value="1"/>
</dbReference>
<dbReference type="NCBIfam" id="TIGR02110">
    <property type="entry name" value="PQQ_syn_pqqF"/>
    <property type="match status" value="1"/>
</dbReference>
<dbReference type="InterPro" id="IPR011844">
    <property type="entry name" value="PQQ_synth_PqqF"/>
</dbReference>
<feature type="domain" description="Peptidase M16 N-terminal" evidence="14">
    <location>
        <begin position="15"/>
        <end position="137"/>
    </location>
</feature>
<dbReference type="Pfam" id="PF00675">
    <property type="entry name" value="Peptidase_M16"/>
    <property type="match status" value="1"/>
</dbReference>
<organism evidence="18 19">
    <name type="scientific">Pseudomonas cichorii</name>
    <dbReference type="NCBI Taxonomy" id="36746"/>
    <lineage>
        <taxon>Bacteria</taxon>
        <taxon>Pseudomonadati</taxon>
        <taxon>Pseudomonadota</taxon>
        <taxon>Gammaproteobacteria</taxon>
        <taxon>Pseudomonadales</taxon>
        <taxon>Pseudomonadaceae</taxon>
        <taxon>Pseudomonas</taxon>
    </lineage>
</organism>
<evidence type="ECO:0000259" key="15">
    <source>
        <dbReference type="Pfam" id="PF05193"/>
    </source>
</evidence>
<comment type="cofactor">
    <cofactor evidence="1">
        <name>Zn(2+)</name>
        <dbReference type="ChEBI" id="CHEBI:29105"/>
    </cofactor>
</comment>
<comment type="similarity">
    <text evidence="3 13">Belongs to the peptidase M16 family.</text>
</comment>
<dbReference type="AlphaFoldDB" id="A0A3M4LPJ4"/>
<keyword evidence="7" id="KW-0378">Hydrolase</keyword>
<dbReference type="PANTHER" id="PTHR43690:SF18">
    <property type="entry name" value="INSULIN-DEGRADING ENZYME-RELATED"/>
    <property type="match status" value="1"/>
</dbReference>
<evidence type="ECO:0000259" key="17">
    <source>
        <dbReference type="Pfam" id="PF22456"/>
    </source>
</evidence>
<evidence type="ECO:0000256" key="3">
    <source>
        <dbReference type="ARBA" id="ARBA00007261"/>
    </source>
</evidence>
<comment type="pathway">
    <text evidence="2">Cofactor biosynthesis; pyrroloquinoline quinone biosynthesis.</text>
</comment>
<evidence type="ECO:0000259" key="16">
    <source>
        <dbReference type="Pfam" id="PF22455"/>
    </source>
</evidence>
<evidence type="ECO:0000256" key="11">
    <source>
        <dbReference type="ARBA" id="ARBA00024932"/>
    </source>
</evidence>
<dbReference type="InterPro" id="IPR007863">
    <property type="entry name" value="Peptidase_M16_C"/>
</dbReference>
<dbReference type="GO" id="GO:0005737">
    <property type="term" value="C:cytoplasm"/>
    <property type="evidence" value="ECO:0007669"/>
    <property type="project" value="UniProtKB-ARBA"/>
</dbReference>
<dbReference type="OrthoDB" id="9811314at2"/>
<feature type="domain" description="Coenzyme PQQ synthesis protein F-like C-terminal lobe" evidence="17">
    <location>
        <begin position="636"/>
        <end position="732"/>
    </location>
</feature>
<dbReference type="EMBL" id="RBRE01000075">
    <property type="protein sequence ID" value="RMQ42941.1"/>
    <property type="molecule type" value="Genomic_DNA"/>
</dbReference>
<evidence type="ECO:0000256" key="10">
    <source>
        <dbReference type="ARBA" id="ARBA00023049"/>
    </source>
</evidence>
<accession>A0A3M4LPJ4</accession>
<dbReference type="InterPro" id="IPR054733">
    <property type="entry name" value="PqqF_C_3"/>
</dbReference>
<protein>
    <recommendedName>
        <fullName evidence="4">Coenzyme PQQ synthesis protein F</fullName>
    </recommendedName>
    <alternativeName>
        <fullName evidence="12">Pyrroloquinoline quinone biosynthesis protein F</fullName>
    </alternativeName>
</protein>
<evidence type="ECO:0000256" key="4">
    <source>
        <dbReference type="ARBA" id="ARBA00015088"/>
    </source>
</evidence>
<dbReference type="InterPro" id="IPR050626">
    <property type="entry name" value="Peptidase_M16"/>
</dbReference>
<evidence type="ECO:0000256" key="2">
    <source>
        <dbReference type="ARBA" id="ARBA00004886"/>
    </source>
</evidence>
<dbReference type="GO" id="GO:0018189">
    <property type="term" value="P:pyrroloquinoline quinone biosynthetic process"/>
    <property type="evidence" value="ECO:0007669"/>
    <property type="project" value="UniProtKB-UniPathway"/>
</dbReference>
<dbReference type="Pfam" id="PF05193">
    <property type="entry name" value="Peptidase_M16_C"/>
    <property type="match status" value="1"/>
</dbReference>
<feature type="domain" description="Coenzyme PQQ synthesis protein F C-terminal lobe" evidence="16">
    <location>
        <begin position="439"/>
        <end position="567"/>
    </location>
</feature>
<name>A0A3M4LPJ4_PSECI</name>
<dbReference type="UniPathway" id="UPA00539"/>
<dbReference type="InterPro" id="IPR001431">
    <property type="entry name" value="Pept_M16_Zn_BS"/>
</dbReference>
<keyword evidence="8" id="KW-0862">Zinc</keyword>
<keyword evidence="6" id="KW-0479">Metal-binding</keyword>
<gene>
    <name evidence="18" type="ORF">ALQ04_01940</name>
</gene>